<feature type="DNA-binding region" description="H-T-H motif" evidence="2">
    <location>
        <begin position="29"/>
        <end position="48"/>
    </location>
</feature>
<dbReference type="AlphaFoldDB" id="A0A6G8AL70"/>
<dbReference type="Gene3D" id="1.10.357.10">
    <property type="entry name" value="Tetracycline Repressor, domain 2"/>
    <property type="match status" value="1"/>
</dbReference>
<name>A0A6G8AL70_9ENTE</name>
<evidence type="ECO:0000259" key="3">
    <source>
        <dbReference type="PROSITE" id="PS50977"/>
    </source>
</evidence>
<dbReference type="PROSITE" id="PS50977">
    <property type="entry name" value="HTH_TETR_2"/>
    <property type="match status" value="1"/>
</dbReference>
<proteinExistence type="predicted"/>
<sequence>MARRKTITRDQILSATYEIVRTEGFSGFTARNIAFRMNCSTQPIYLEFKNMDELKGEVCKQIKSYLDKKIFMPKLTNHPFLDAQLNYIHLAVEEPVLFRTLFLENHQGKEWIRAYSSKYFMELINQDPNYSDQTDEMKEIICTQVWIASTGIGSLRAGQMIHPDDEAIREFLQRITENAKSHKLDALFVS</sequence>
<reference evidence="4 5" key="1">
    <citation type="submission" date="2020-03" db="EMBL/GenBank/DDBJ databases">
        <title>Vagococcus sp. nov., isolated from beetles.</title>
        <authorList>
            <person name="Hyun D.-W."/>
            <person name="Bae J.-W."/>
        </authorList>
    </citation>
    <scope>NUCLEOTIDE SEQUENCE [LARGE SCALE GENOMIC DNA]</scope>
    <source>
        <strain evidence="4 5">HDW17A</strain>
    </source>
</reference>
<evidence type="ECO:0000313" key="4">
    <source>
        <dbReference type="EMBL" id="QIL45675.1"/>
    </source>
</evidence>
<evidence type="ECO:0000256" key="2">
    <source>
        <dbReference type="PROSITE-ProRule" id="PRU00335"/>
    </source>
</evidence>
<dbReference type="GO" id="GO:0003677">
    <property type="term" value="F:DNA binding"/>
    <property type="evidence" value="ECO:0007669"/>
    <property type="project" value="UniProtKB-UniRule"/>
</dbReference>
<evidence type="ECO:0000313" key="5">
    <source>
        <dbReference type="Proteomes" id="UP000500890"/>
    </source>
</evidence>
<protein>
    <submittedName>
        <fullName evidence="4">TetR/AcrR family transcriptional regulator</fullName>
    </submittedName>
</protein>
<accession>A0A6G8AL70</accession>
<evidence type="ECO:0000256" key="1">
    <source>
        <dbReference type="ARBA" id="ARBA00023125"/>
    </source>
</evidence>
<dbReference type="RefSeq" id="WP_166006407.1">
    <property type="nucleotide sequence ID" value="NZ_CP049886.1"/>
</dbReference>
<gene>
    <name evidence="4" type="ORF">G7081_00515</name>
</gene>
<dbReference type="InterPro" id="IPR001647">
    <property type="entry name" value="HTH_TetR"/>
</dbReference>
<dbReference type="InterPro" id="IPR009057">
    <property type="entry name" value="Homeodomain-like_sf"/>
</dbReference>
<keyword evidence="5" id="KW-1185">Reference proteome</keyword>
<organism evidence="4 5">
    <name type="scientific">Vagococcus coleopterorum</name>
    <dbReference type="NCBI Taxonomy" id="2714946"/>
    <lineage>
        <taxon>Bacteria</taxon>
        <taxon>Bacillati</taxon>
        <taxon>Bacillota</taxon>
        <taxon>Bacilli</taxon>
        <taxon>Lactobacillales</taxon>
        <taxon>Enterococcaceae</taxon>
        <taxon>Vagococcus</taxon>
    </lineage>
</organism>
<dbReference type="Proteomes" id="UP000500890">
    <property type="component" value="Chromosome"/>
</dbReference>
<dbReference type="EMBL" id="CP049886">
    <property type="protein sequence ID" value="QIL45675.1"/>
    <property type="molecule type" value="Genomic_DNA"/>
</dbReference>
<feature type="domain" description="HTH tetR-type" evidence="3">
    <location>
        <begin position="6"/>
        <end position="66"/>
    </location>
</feature>
<dbReference type="SUPFAM" id="SSF46689">
    <property type="entry name" value="Homeodomain-like"/>
    <property type="match status" value="1"/>
</dbReference>
<keyword evidence="1 2" id="KW-0238">DNA-binding</keyword>
<dbReference type="KEGG" id="vah:G7081_00515"/>